<reference evidence="1 2" key="2">
    <citation type="journal article" date="2022" name="Mol. Ecol. Resour.">
        <title>The genomes of chicory, endive, great burdock and yacon provide insights into Asteraceae paleo-polyploidization history and plant inulin production.</title>
        <authorList>
            <person name="Fan W."/>
            <person name="Wang S."/>
            <person name="Wang H."/>
            <person name="Wang A."/>
            <person name="Jiang F."/>
            <person name="Liu H."/>
            <person name="Zhao H."/>
            <person name="Xu D."/>
            <person name="Zhang Y."/>
        </authorList>
    </citation>
    <scope>NUCLEOTIDE SEQUENCE [LARGE SCALE GENOMIC DNA]</scope>
    <source>
        <strain evidence="2">cv. Punajuju</strain>
        <tissue evidence="1">Leaves</tissue>
    </source>
</reference>
<dbReference type="Proteomes" id="UP001055811">
    <property type="component" value="Linkage Group LG06"/>
</dbReference>
<reference evidence="2" key="1">
    <citation type="journal article" date="2022" name="Mol. Ecol. Resour.">
        <title>The genomes of chicory, endive, great burdock and yacon provide insights into Asteraceae palaeo-polyploidization history and plant inulin production.</title>
        <authorList>
            <person name="Fan W."/>
            <person name="Wang S."/>
            <person name="Wang H."/>
            <person name="Wang A."/>
            <person name="Jiang F."/>
            <person name="Liu H."/>
            <person name="Zhao H."/>
            <person name="Xu D."/>
            <person name="Zhang Y."/>
        </authorList>
    </citation>
    <scope>NUCLEOTIDE SEQUENCE [LARGE SCALE GENOMIC DNA]</scope>
    <source>
        <strain evidence="2">cv. Punajuju</strain>
    </source>
</reference>
<evidence type="ECO:0000313" key="1">
    <source>
        <dbReference type="EMBL" id="KAI3720694.1"/>
    </source>
</evidence>
<sequence length="321" mass="36062">MPSLLCCCIPNVSYFLHLFDPNLSVLLVLVFTCCFSSCFAESRKELRTKENVIQLGHALPVPPNTINPSRVTELSWRPRVFLYKGFLSDEECDHLISLGNHNKEKSSDNNSTKSVGLTTKLDTSLEIKDEITARIEERVSAWTFLPTGNGKPLHVLHVGPEEETKENQSYMANTSMPPGETLQATVVMYLSNVTHGGHILFPQAQSGKIWWDCTKSSEITKPIKGNAILFFNLHPNTSLDQSSLHARCPVVEGDMWWATETFVVKSIGRVTERKDDDLDLCTDEDENCPQWAAFGECERNPIYMVGTTDYYGTCRKSCNVC</sequence>
<evidence type="ECO:0000313" key="2">
    <source>
        <dbReference type="Proteomes" id="UP001055811"/>
    </source>
</evidence>
<protein>
    <submittedName>
        <fullName evidence="1">Uncharacterized protein</fullName>
    </submittedName>
</protein>
<organism evidence="1 2">
    <name type="scientific">Cichorium intybus</name>
    <name type="common">Chicory</name>
    <dbReference type="NCBI Taxonomy" id="13427"/>
    <lineage>
        <taxon>Eukaryota</taxon>
        <taxon>Viridiplantae</taxon>
        <taxon>Streptophyta</taxon>
        <taxon>Embryophyta</taxon>
        <taxon>Tracheophyta</taxon>
        <taxon>Spermatophyta</taxon>
        <taxon>Magnoliopsida</taxon>
        <taxon>eudicotyledons</taxon>
        <taxon>Gunneridae</taxon>
        <taxon>Pentapetalae</taxon>
        <taxon>asterids</taxon>
        <taxon>campanulids</taxon>
        <taxon>Asterales</taxon>
        <taxon>Asteraceae</taxon>
        <taxon>Cichorioideae</taxon>
        <taxon>Cichorieae</taxon>
        <taxon>Cichoriinae</taxon>
        <taxon>Cichorium</taxon>
    </lineage>
</organism>
<keyword evidence="2" id="KW-1185">Reference proteome</keyword>
<proteinExistence type="predicted"/>
<gene>
    <name evidence="1" type="ORF">L2E82_31685</name>
</gene>
<accession>A0ACB9BEB0</accession>
<comment type="caution">
    <text evidence="1">The sequence shown here is derived from an EMBL/GenBank/DDBJ whole genome shotgun (WGS) entry which is preliminary data.</text>
</comment>
<name>A0ACB9BEB0_CICIN</name>
<dbReference type="EMBL" id="CM042014">
    <property type="protein sequence ID" value="KAI3720694.1"/>
    <property type="molecule type" value="Genomic_DNA"/>
</dbReference>